<dbReference type="PANTHER" id="PTHR30531">
    <property type="entry name" value="FLAGELLAR BIOSYNTHETIC PROTEIN FLHB"/>
    <property type="match status" value="1"/>
</dbReference>
<evidence type="ECO:0000256" key="10">
    <source>
        <dbReference type="ARBA" id="ARBA00023136"/>
    </source>
</evidence>
<feature type="region of interest" description="Disordered" evidence="14">
    <location>
        <begin position="1"/>
        <end position="25"/>
    </location>
</feature>
<comment type="caution">
    <text evidence="15">The sequence shown here is derived from an EMBL/GenBank/DDBJ whole genome shotgun (WGS) entry which is preliminary data.</text>
</comment>
<dbReference type="SUPFAM" id="SSF160544">
    <property type="entry name" value="EscU C-terminal domain-like"/>
    <property type="match status" value="1"/>
</dbReference>
<dbReference type="Gene3D" id="3.40.1690.10">
    <property type="entry name" value="secretion proteins EscU"/>
    <property type="match status" value="1"/>
</dbReference>
<keyword evidence="8 13" id="KW-0653">Protein transport</keyword>
<reference evidence="16" key="1">
    <citation type="journal article" date="2019" name="Int. J. Syst. Evol. Microbiol.">
        <title>The Global Catalogue of Microorganisms (GCM) 10K type strain sequencing project: providing services to taxonomists for standard genome sequencing and annotation.</title>
        <authorList>
            <consortium name="The Broad Institute Genomics Platform"/>
            <consortium name="The Broad Institute Genome Sequencing Center for Infectious Disease"/>
            <person name="Wu L."/>
            <person name="Ma J."/>
        </authorList>
    </citation>
    <scope>NUCLEOTIDE SEQUENCE [LARGE SCALE GENOMIC DNA]</scope>
    <source>
        <strain evidence="16">CGMCC 4.5798</strain>
    </source>
</reference>
<feature type="compositionally biased region" description="Basic and acidic residues" evidence="14">
    <location>
        <begin position="357"/>
        <end position="366"/>
    </location>
</feature>
<comment type="caution">
    <text evidence="13">Lacks conserved residue(s) required for the propagation of feature annotation.</text>
</comment>
<proteinExistence type="inferred from homology"/>
<evidence type="ECO:0000256" key="11">
    <source>
        <dbReference type="ARBA" id="ARBA00023225"/>
    </source>
</evidence>
<keyword evidence="15" id="KW-0969">Cilium</keyword>
<evidence type="ECO:0000256" key="6">
    <source>
        <dbReference type="ARBA" id="ARBA00022692"/>
    </source>
</evidence>
<evidence type="ECO:0000256" key="12">
    <source>
        <dbReference type="ARBA" id="ARBA00025078"/>
    </source>
</evidence>
<dbReference type="PANTHER" id="PTHR30531:SF12">
    <property type="entry name" value="FLAGELLAR BIOSYNTHETIC PROTEIN FLHB"/>
    <property type="match status" value="1"/>
</dbReference>
<dbReference type="InterPro" id="IPR006136">
    <property type="entry name" value="FlhB"/>
</dbReference>
<keyword evidence="9 13" id="KW-1133">Transmembrane helix</keyword>
<evidence type="ECO:0000256" key="2">
    <source>
        <dbReference type="ARBA" id="ARBA00010690"/>
    </source>
</evidence>
<dbReference type="Proteomes" id="UP001596086">
    <property type="component" value="Unassembled WGS sequence"/>
</dbReference>
<protein>
    <recommendedName>
        <fullName evidence="3 13">Flagellar biosynthetic protein FlhB</fullName>
    </recommendedName>
</protein>
<comment type="similarity">
    <text evidence="2 13">Belongs to the type III secretion exporter family.</text>
</comment>
<evidence type="ECO:0000313" key="16">
    <source>
        <dbReference type="Proteomes" id="UP001596086"/>
    </source>
</evidence>
<evidence type="ECO:0000256" key="3">
    <source>
        <dbReference type="ARBA" id="ARBA00021622"/>
    </source>
</evidence>
<evidence type="ECO:0000313" key="15">
    <source>
        <dbReference type="EMBL" id="MFC5547932.1"/>
    </source>
</evidence>
<dbReference type="InterPro" id="IPR006135">
    <property type="entry name" value="T3SS_substrate_exporter"/>
</dbReference>
<name>A0ABW0RTB3_9BURK</name>
<keyword evidence="6 13" id="KW-0812">Transmembrane</keyword>
<keyword evidence="11 13" id="KW-1006">Bacterial flagellum protein export</keyword>
<comment type="subcellular location">
    <subcellularLocation>
        <location evidence="1">Cell membrane</location>
        <topology evidence="1">Multi-pass membrane protein</topology>
    </subcellularLocation>
</comment>
<dbReference type="EMBL" id="JBHSMZ010000004">
    <property type="protein sequence ID" value="MFC5547932.1"/>
    <property type="molecule type" value="Genomic_DNA"/>
</dbReference>
<keyword evidence="15" id="KW-0966">Cell projection</keyword>
<accession>A0ABW0RTB3</accession>
<organism evidence="15 16">
    <name type="scientific">Massilia aerilata</name>
    <dbReference type="NCBI Taxonomy" id="453817"/>
    <lineage>
        <taxon>Bacteria</taxon>
        <taxon>Pseudomonadati</taxon>
        <taxon>Pseudomonadota</taxon>
        <taxon>Betaproteobacteria</taxon>
        <taxon>Burkholderiales</taxon>
        <taxon>Oxalobacteraceae</taxon>
        <taxon>Telluria group</taxon>
        <taxon>Massilia</taxon>
    </lineage>
</organism>
<keyword evidence="5 13" id="KW-1003">Cell membrane</keyword>
<evidence type="ECO:0000256" key="9">
    <source>
        <dbReference type="ARBA" id="ARBA00022989"/>
    </source>
</evidence>
<evidence type="ECO:0000256" key="5">
    <source>
        <dbReference type="ARBA" id="ARBA00022475"/>
    </source>
</evidence>
<feature type="transmembrane region" description="Helical" evidence="13">
    <location>
        <begin position="185"/>
        <end position="207"/>
    </location>
</feature>
<dbReference type="NCBIfam" id="TIGR00328">
    <property type="entry name" value="flhB"/>
    <property type="match status" value="1"/>
</dbReference>
<evidence type="ECO:0000256" key="14">
    <source>
        <dbReference type="SAM" id="MobiDB-lite"/>
    </source>
</evidence>
<sequence>MAESSNAEKTEPASPKRLKQARENGDIPRSREVATFTVLMTAGASLWMLGGGVVDKLSTTLQRGLSLDREQITNPSLLIERVIADVAGVMLVCLPLAIAIMLVAVVSPLLIGGWNFSAKSFMPNFGKLNPMNGLGNMVSTNALVELLKAVAKTLLVGAVAWYVVMSQKDAVIGLAVEPLGAAMPHLGGLLAKAFLTMVGALGAIALLDGPYQIWHYANKLKMTRQEVIQESKESDGNPQIKGKIRQLQREMARKRMMSNVPTADVVVTNPTHFAVALKYAENGRGAPRVVAKGTDEVAAKIREIAKENKVALLEAPALARALYKHTDIDDEIPEALYSAVAEVLAYVYQLRAYTKGTSDHYPDRPSKLAVPPEMDPFNPASQQKH</sequence>
<feature type="compositionally biased region" description="Basic and acidic residues" evidence="14">
    <location>
        <begin position="1"/>
        <end position="11"/>
    </location>
</feature>
<evidence type="ECO:0000256" key="7">
    <source>
        <dbReference type="ARBA" id="ARBA00022795"/>
    </source>
</evidence>
<evidence type="ECO:0000256" key="8">
    <source>
        <dbReference type="ARBA" id="ARBA00022927"/>
    </source>
</evidence>
<dbReference type="InterPro" id="IPR029025">
    <property type="entry name" value="T3SS_substrate_exporter_C"/>
</dbReference>
<dbReference type="Gene3D" id="6.10.250.2080">
    <property type="match status" value="1"/>
</dbReference>
<feature type="transmembrane region" description="Helical" evidence="13">
    <location>
        <begin position="146"/>
        <end position="165"/>
    </location>
</feature>
<dbReference type="PRINTS" id="PR00950">
    <property type="entry name" value="TYPE3IMSPROT"/>
</dbReference>
<evidence type="ECO:0000256" key="4">
    <source>
        <dbReference type="ARBA" id="ARBA00022448"/>
    </source>
</evidence>
<keyword evidence="7 13" id="KW-1005">Bacterial flagellum biogenesis</keyword>
<feature type="transmembrane region" description="Helical" evidence="13">
    <location>
        <begin position="86"/>
        <end position="111"/>
    </location>
</feature>
<keyword evidence="15" id="KW-0282">Flagellum</keyword>
<evidence type="ECO:0000256" key="13">
    <source>
        <dbReference type="RuleBase" id="RU364091"/>
    </source>
</evidence>
<keyword evidence="16" id="KW-1185">Reference proteome</keyword>
<comment type="function">
    <text evidence="12 13">Required for formation of the rod structure in the basal body of the flagellar apparatus. Together with FliI and FliH, may constitute the export apparatus of flagellin.</text>
</comment>
<keyword evidence="4 13" id="KW-0813">Transport</keyword>
<feature type="region of interest" description="Disordered" evidence="14">
    <location>
        <begin position="356"/>
        <end position="385"/>
    </location>
</feature>
<dbReference type="Pfam" id="PF01312">
    <property type="entry name" value="Bac_export_2"/>
    <property type="match status" value="1"/>
</dbReference>
<dbReference type="RefSeq" id="WP_379768167.1">
    <property type="nucleotide sequence ID" value="NZ_JBHSMZ010000004.1"/>
</dbReference>
<keyword evidence="10 13" id="KW-0472">Membrane</keyword>
<evidence type="ECO:0000256" key="1">
    <source>
        <dbReference type="ARBA" id="ARBA00004651"/>
    </source>
</evidence>
<gene>
    <name evidence="13 15" type="primary">flhB</name>
    <name evidence="15" type="ORF">ACFPO9_05340</name>
</gene>